<dbReference type="Pfam" id="PF01488">
    <property type="entry name" value="Shikimate_DH"/>
    <property type="match status" value="1"/>
</dbReference>
<evidence type="ECO:0000256" key="13">
    <source>
        <dbReference type="PIRSR" id="PIRSR000445-4"/>
    </source>
</evidence>
<dbReference type="InterPro" id="IPR000343">
    <property type="entry name" value="4pyrrol_synth_GluRdtase"/>
</dbReference>
<feature type="domain" description="Glutamyl-tRNA reductase N-terminal" evidence="15">
    <location>
        <begin position="10"/>
        <end position="159"/>
    </location>
</feature>
<dbReference type="PANTHER" id="PTHR43013">
    <property type="entry name" value="GLUTAMYL-TRNA REDUCTASE"/>
    <property type="match status" value="1"/>
</dbReference>
<dbReference type="GO" id="GO:0019353">
    <property type="term" value="P:protoporphyrinogen IX biosynthetic process from glutamate"/>
    <property type="evidence" value="ECO:0007669"/>
    <property type="project" value="TreeGrafter"/>
</dbReference>
<dbReference type="PANTHER" id="PTHR43013:SF1">
    <property type="entry name" value="GLUTAMYL-TRNA REDUCTASE"/>
    <property type="match status" value="1"/>
</dbReference>
<feature type="domain" description="Quinate/shikimate 5-dehydrogenase/glutamyl-tRNA reductase" evidence="14">
    <location>
        <begin position="175"/>
        <end position="308"/>
    </location>
</feature>
<comment type="catalytic activity">
    <reaction evidence="7 9">
        <text>(S)-4-amino-5-oxopentanoate + tRNA(Glu) + NADP(+) = L-glutamyl-tRNA(Glu) + NADPH + H(+)</text>
        <dbReference type="Rhea" id="RHEA:12344"/>
        <dbReference type="Rhea" id="RHEA-COMP:9663"/>
        <dbReference type="Rhea" id="RHEA-COMP:9680"/>
        <dbReference type="ChEBI" id="CHEBI:15378"/>
        <dbReference type="ChEBI" id="CHEBI:57501"/>
        <dbReference type="ChEBI" id="CHEBI:57783"/>
        <dbReference type="ChEBI" id="CHEBI:58349"/>
        <dbReference type="ChEBI" id="CHEBI:78442"/>
        <dbReference type="ChEBI" id="CHEBI:78520"/>
        <dbReference type="EC" id="1.2.1.70"/>
    </reaction>
</comment>
<dbReference type="SUPFAM" id="SSF51735">
    <property type="entry name" value="NAD(P)-binding Rossmann-fold domains"/>
    <property type="match status" value="1"/>
</dbReference>
<evidence type="ECO:0000313" key="16">
    <source>
        <dbReference type="EMBL" id="MBC2602266.1"/>
    </source>
</evidence>
<feature type="binding site" evidence="9 12">
    <location>
        <begin position="192"/>
        <end position="197"/>
    </location>
    <ligand>
        <name>NADP(+)</name>
        <dbReference type="ChEBI" id="CHEBI:58349"/>
    </ligand>
</feature>
<dbReference type="InterPro" id="IPR018214">
    <property type="entry name" value="GluRdtase_CS"/>
</dbReference>
<dbReference type="Gene3D" id="3.30.460.30">
    <property type="entry name" value="Glutamyl-tRNA reductase, N-terminal domain"/>
    <property type="match status" value="1"/>
</dbReference>
<proteinExistence type="inferred from homology"/>
<keyword evidence="6 9" id="KW-0627">Porphyrin biosynthesis</keyword>
<evidence type="ECO:0000256" key="11">
    <source>
        <dbReference type="PIRSR" id="PIRSR000445-2"/>
    </source>
</evidence>
<comment type="caution">
    <text evidence="16">The sequence shown here is derived from an EMBL/GenBank/DDBJ whole genome shotgun (WGS) entry which is preliminary data.</text>
</comment>
<organism evidence="16 17">
    <name type="scientific">Puniceicoccus vermicola</name>
    <dbReference type="NCBI Taxonomy" id="388746"/>
    <lineage>
        <taxon>Bacteria</taxon>
        <taxon>Pseudomonadati</taxon>
        <taxon>Verrucomicrobiota</taxon>
        <taxon>Opitutia</taxon>
        <taxon>Puniceicoccales</taxon>
        <taxon>Puniceicoccaceae</taxon>
        <taxon>Puniceicoccus</taxon>
    </lineage>
</organism>
<feature type="binding site" evidence="9 11">
    <location>
        <begin position="53"/>
        <end position="56"/>
    </location>
    <ligand>
        <name>substrate</name>
    </ligand>
</feature>
<dbReference type="UniPathway" id="UPA00251">
    <property type="reaction ID" value="UER00316"/>
</dbReference>
<dbReference type="EC" id="1.2.1.70" evidence="3 9"/>
<sequence>MSLPRRLLVLGVSHHRTPLDIRELFSLSQDDVRNLAERLLATEEIDEVVLLNTCNRVEAYLSGESEPDPEKVLGAMAEVTGQPLDLLRKLHYSSGNSDMLVHLFSVASGLDSQMIGETEILGQVKESLTRARKEKWVGKTMGPLFERSFQAAKWARTHTGIGQGQVTIGNVVVDLVTRVFGDLVSPRILLVGSGEVAEKTAQSLASRGARDITVTGRSFDRAEALARTFSGAVVPFETFRANLHFYDIIICSTASPEPLLTTETVREISGKRRYAPILLVDVAVPRDVEPSVGALNQVFLYNMDDLADIANENLRLREQEVENCLAELKRRAWRTWLRSVRRTLFTKLSPKVQEPKGSGN</sequence>
<gene>
    <name evidence="9" type="primary">hemA</name>
    <name evidence="16" type="ORF">H5P30_10800</name>
</gene>
<dbReference type="EMBL" id="JACHVA010000083">
    <property type="protein sequence ID" value="MBC2602266.1"/>
    <property type="molecule type" value="Genomic_DNA"/>
</dbReference>
<evidence type="ECO:0000256" key="7">
    <source>
        <dbReference type="ARBA" id="ARBA00047464"/>
    </source>
</evidence>
<evidence type="ECO:0000259" key="15">
    <source>
        <dbReference type="Pfam" id="PF05201"/>
    </source>
</evidence>
<dbReference type="PROSITE" id="PS00747">
    <property type="entry name" value="GLUTR"/>
    <property type="match status" value="1"/>
</dbReference>
<feature type="active site" description="Nucleophile" evidence="9 10">
    <location>
        <position position="54"/>
    </location>
</feature>
<dbReference type="InterPro" id="IPR006151">
    <property type="entry name" value="Shikm_DH/Glu-tRNA_Rdtase"/>
</dbReference>
<protein>
    <recommendedName>
        <fullName evidence="8 9">Glutamyl-tRNA reductase</fullName>
        <shortName evidence="9">GluTR</shortName>
        <ecNumber evidence="3 9">1.2.1.70</ecNumber>
    </recommendedName>
</protein>
<feature type="binding site" evidence="9 11">
    <location>
        <position position="112"/>
    </location>
    <ligand>
        <name>substrate</name>
    </ligand>
</feature>
<dbReference type="Pfam" id="PF05201">
    <property type="entry name" value="GlutR_N"/>
    <property type="match status" value="1"/>
</dbReference>
<comment type="subunit">
    <text evidence="9">Homodimer.</text>
</comment>
<dbReference type="FunFam" id="3.40.50.720:FF:000031">
    <property type="entry name" value="Glutamyl-tRNA reductase"/>
    <property type="match status" value="1"/>
</dbReference>
<dbReference type="InterPro" id="IPR015895">
    <property type="entry name" value="4pyrrol_synth_GluRdtase_N"/>
</dbReference>
<dbReference type="GO" id="GO:0050661">
    <property type="term" value="F:NADP binding"/>
    <property type="evidence" value="ECO:0007669"/>
    <property type="project" value="InterPro"/>
</dbReference>
<evidence type="ECO:0000256" key="10">
    <source>
        <dbReference type="PIRSR" id="PIRSR000445-1"/>
    </source>
</evidence>
<dbReference type="Proteomes" id="UP000525652">
    <property type="component" value="Unassembled WGS sequence"/>
</dbReference>
<dbReference type="RefSeq" id="WP_185692963.1">
    <property type="nucleotide sequence ID" value="NZ_JACHVA010000083.1"/>
</dbReference>
<evidence type="ECO:0000256" key="8">
    <source>
        <dbReference type="ARBA" id="ARBA00068659"/>
    </source>
</evidence>
<keyword evidence="4 9" id="KW-0521">NADP</keyword>
<dbReference type="PIRSF" id="PIRSF000445">
    <property type="entry name" value="4pyrrol_synth_GluRdtase"/>
    <property type="match status" value="1"/>
</dbReference>
<keyword evidence="5 9" id="KW-0560">Oxidoreductase</keyword>
<comment type="domain">
    <text evidence="9">Possesses an unusual extended V-shaped dimeric structure with each monomer consisting of three distinct domains arranged along a curved 'spinal' alpha-helix. The N-terminal catalytic domain specifically recognizes the glutamate moiety of the substrate. The second domain is the NADPH-binding domain, and the third C-terminal domain is responsible for dimerization.</text>
</comment>
<name>A0A7X1AYD9_9BACT</name>
<comment type="pathway">
    <text evidence="1 9">Porphyrin-containing compound metabolism; protoporphyrin-IX biosynthesis; 5-aminolevulinate from L-glutamyl-tRNA(Glu): step 1/2.</text>
</comment>
<dbReference type="GO" id="GO:0008883">
    <property type="term" value="F:glutamyl-tRNA reductase activity"/>
    <property type="evidence" value="ECO:0007669"/>
    <property type="project" value="UniProtKB-UniRule"/>
</dbReference>
<evidence type="ECO:0000256" key="3">
    <source>
        <dbReference type="ARBA" id="ARBA00012970"/>
    </source>
</evidence>
<evidence type="ECO:0000256" key="1">
    <source>
        <dbReference type="ARBA" id="ARBA00005059"/>
    </source>
</evidence>
<dbReference type="NCBIfam" id="TIGR01035">
    <property type="entry name" value="hemA"/>
    <property type="match status" value="1"/>
</dbReference>
<feature type="binding site" evidence="9 11">
    <location>
        <begin position="117"/>
        <end position="119"/>
    </location>
    <ligand>
        <name>substrate</name>
    </ligand>
</feature>
<dbReference type="FunFam" id="3.30.460.30:FF:000001">
    <property type="entry name" value="Glutamyl-tRNA reductase"/>
    <property type="match status" value="1"/>
</dbReference>
<evidence type="ECO:0000256" key="6">
    <source>
        <dbReference type="ARBA" id="ARBA00023244"/>
    </source>
</evidence>
<reference evidence="16 17" key="1">
    <citation type="submission" date="2020-07" db="EMBL/GenBank/DDBJ databases">
        <authorList>
            <person name="Feng X."/>
        </authorList>
    </citation>
    <scope>NUCLEOTIDE SEQUENCE [LARGE SCALE GENOMIC DNA]</scope>
    <source>
        <strain evidence="16 17">JCM14086</strain>
    </source>
</reference>
<evidence type="ECO:0000256" key="2">
    <source>
        <dbReference type="ARBA" id="ARBA00005916"/>
    </source>
</evidence>
<evidence type="ECO:0000256" key="9">
    <source>
        <dbReference type="HAMAP-Rule" id="MF_00087"/>
    </source>
</evidence>
<evidence type="ECO:0000313" key="17">
    <source>
        <dbReference type="Proteomes" id="UP000525652"/>
    </source>
</evidence>
<comment type="similarity">
    <text evidence="2 9">Belongs to the glutamyl-tRNA reductase family.</text>
</comment>
<comment type="function">
    <text evidence="9">Catalyzes the NADPH-dependent reduction of glutamyl-tRNA(Glu) to glutamate 1-semialdehyde (GSA).</text>
</comment>
<dbReference type="CDD" id="cd05213">
    <property type="entry name" value="NAD_bind_Glutamyl_tRNA_reduct"/>
    <property type="match status" value="1"/>
</dbReference>
<dbReference type="HAMAP" id="MF_00087">
    <property type="entry name" value="Glu_tRNA_reductase"/>
    <property type="match status" value="1"/>
</dbReference>
<dbReference type="Gene3D" id="3.40.50.720">
    <property type="entry name" value="NAD(P)-binding Rossmann-like Domain"/>
    <property type="match status" value="1"/>
</dbReference>
<feature type="site" description="Important for activity" evidence="9 13">
    <location>
        <position position="102"/>
    </location>
</feature>
<dbReference type="AlphaFoldDB" id="A0A7X1AYD9"/>
<evidence type="ECO:0000256" key="12">
    <source>
        <dbReference type="PIRSR" id="PIRSR000445-3"/>
    </source>
</evidence>
<dbReference type="InterPro" id="IPR036291">
    <property type="entry name" value="NAD(P)-bd_dom_sf"/>
</dbReference>
<evidence type="ECO:0000256" key="5">
    <source>
        <dbReference type="ARBA" id="ARBA00023002"/>
    </source>
</evidence>
<keyword evidence="17" id="KW-1185">Reference proteome</keyword>
<comment type="miscellaneous">
    <text evidence="9">During catalysis, the active site Cys acts as a nucleophile attacking the alpha-carbonyl group of tRNA-bound glutamate with the formation of a thioester intermediate between enzyme and glutamate, and the concomitant release of tRNA(Glu). The thioester intermediate is finally reduced by direct hydride transfer from NADPH, to form the product GSA.</text>
</comment>
<dbReference type="SUPFAM" id="SSF69742">
    <property type="entry name" value="Glutamyl tRNA-reductase catalytic, N-terminal domain"/>
    <property type="match status" value="1"/>
</dbReference>
<dbReference type="InterPro" id="IPR036343">
    <property type="entry name" value="GluRdtase_N_sf"/>
</dbReference>
<feature type="binding site" evidence="9 11">
    <location>
        <position position="123"/>
    </location>
    <ligand>
        <name>substrate</name>
    </ligand>
</feature>
<evidence type="ECO:0000259" key="14">
    <source>
        <dbReference type="Pfam" id="PF01488"/>
    </source>
</evidence>
<accession>A0A7X1AYD9</accession>
<evidence type="ECO:0000256" key="4">
    <source>
        <dbReference type="ARBA" id="ARBA00022857"/>
    </source>
</evidence>